<accession>A0A1S9D483</accession>
<evidence type="ECO:0000313" key="2">
    <source>
        <dbReference type="Proteomes" id="UP000190312"/>
    </source>
</evidence>
<organism evidence="1 2">
    <name type="scientific">Aspergillus oryzae</name>
    <name type="common">Yellow koji mold</name>
    <dbReference type="NCBI Taxonomy" id="5062"/>
    <lineage>
        <taxon>Eukaryota</taxon>
        <taxon>Fungi</taxon>
        <taxon>Dikarya</taxon>
        <taxon>Ascomycota</taxon>
        <taxon>Pezizomycotina</taxon>
        <taxon>Eurotiomycetes</taxon>
        <taxon>Eurotiomycetidae</taxon>
        <taxon>Eurotiales</taxon>
        <taxon>Aspergillaceae</taxon>
        <taxon>Aspergillus</taxon>
        <taxon>Aspergillus subgen. Circumdati</taxon>
    </lineage>
</organism>
<name>A0A1S9D483_ASPOZ</name>
<reference evidence="1 2" key="1">
    <citation type="submission" date="2016-10" db="EMBL/GenBank/DDBJ databases">
        <title>Genome sequencing of Aspergillus oryzae BCC7051.</title>
        <authorList>
            <person name="Thammarongtham C."/>
            <person name="Vorapreeda T."/>
            <person name="Nookaew I."/>
            <person name="Srisuk T."/>
            <person name="Land M."/>
            <person name="Jeennor S."/>
            <person name="Laoteng K."/>
        </authorList>
    </citation>
    <scope>NUCLEOTIDE SEQUENCE [LARGE SCALE GENOMIC DNA]</scope>
    <source>
        <strain evidence="1 2">BCC7051</strain>
    </source>
</reference>
<dbReference type="Proteomes" id="UP000190312">
    <property type="component" value="Unassembled WGS sequence"/>
</dbReference>
<dbReference type="EMBL" id="MKZY01000012">
    <property type="protein sequence ID" value="OOO03889.1"/>
    <property type="molecule type" value="Genomic_DNA"/>
</dbReference>
<proteinExistence type="predicted"/>
<protein>
    <submittedName>
        <fullName evidence="1">Uncharacterized protein</fullName>
    </submittedName>
</protein>
<dbReference type="OrthoDB" id="5384804at2759"/>
<comment type="caution">
    <text evidence="1">The sequence shown here is derived from an EMBL/GenBank/DDBJ whole genome shotgun (WGS) entry which is preliminary data.</text>
</comment>
<sequence>MGRFLDTKALQLVNLCDDPEHLKNALFDNLWCMWSESPNRTLGESLDVLEVFDFTSNYLLLLILDSPSTLVDWLYELGEHDENSLMLDYDETPLENWMNLLFRLQPHLSPFDILSLFKKGRVDIKELLFLTSLIGLPKIYNNDYPGMKEIEYAVPSKLQGDRNVDDAWKAYRCHHWRLEVRGRVFNWDFKAEKIADAIPHVDRSTGVAFFPHMEDFPSEGLLVPEWYEKKWLSDI</sequence>
<gene>
    <name evidence="1" type="ORF">OAory_01095300</name>
</gene>
<evidence type="ECO:0000313" key="1">
    <source>
        <dbReference type="EMBL" id="OOO03889.1"/>
    </source>
</evidence>
<dbReference type="AlphaFoldDB" id="A0A1S9D483"/>